<gene>
    <name evidence="2" type="ORF">LF1_17440</name>
</gene>
<feature type="domain" description="Hydantoinase A/oxoprolinase" evidence="1">
    <location>
        <begin position="58"/>
        <end position="325"/>
    </location>
</feature>
<dbReference type="EMBL" id="VRLW01000001">
    <property type="protein sequence ID" value="KAA1259215.1"/>
    <property type="molecule type" value="Genomic_DNA"/>
</dbReference>
<evidence type="ECO:0000259" key="1">
    <source>
        <dbReference type="Pfam" id="PF01968"/>
    </source>
</evidence>
<dbReference type="NCBIfam" id="TIGR03123">
    <property type="entry name" value="one_C_unchar_1"/>
    <property type="match status" value="1"/>
</dbReference>
<dbReference type="InterPro" id="IPR002756">
    <property type="entry name" value="MfnF"/>
</dbReference>
<evidence type="ECO:0000313" key="3">
    <source>
        <dbReference type="Proteomes" id="UP000322699"/>
    </source>
</evidence>
<sequence length="336" mass="36165">MIVGVDIGGANLKFAAVDPKSNNEACHSCFFPMWTDANRLADVLVAELSSFGKIDAFAITMTGEMADCFIDRHLGVQQIAEACRLAATKAGVDRFGFYRSDGRFTRLTESKKETDSVASANWHASATWLASKFSVDHGILVDIGSTTTDLIPINNREVSTPSKTDHDRLCEGALAYVGCGRTPVCSLVSSLLIDGKWCPVMNEVFATIDDALVVLEMTSPDAEDLQSADGQPRTVPFAANRIARMVGLDRSSVSVDVAKQLSEQIVDAAKARIKQSFHAVDQGGTIILGGHGDALFDPPSGRGIIRLTDRFSEPASRCLPALAVAHLFQNNRYALL</sequence>
<proteinExistence type="predicted"/>
<comment type="caution">
    <text evidence="2">The sequence shown here is derived from an EMBL/GenBank/DDBJ whole genome shotgun (WGS) entry which is preliminary data.</text>
</comment>
<dbReference type="AlphaFoldDB" id="A0A5B1CH08"/>
<evidence type="ECO:0000313" key="2">
    <source>
        <dbReference type="EMBL" id="KAA1259215.1"/>
    </source>
</evidence>
<dbReference type="RefSeq" id="WP_068260364.1">
    <property type="nucleotide sequence ID" value="NZ_LWSK01000016.1"/>
</dbReference>
<dbReference type="GO" id="GO:0016787">
    <property type="term" value="F:hydrolase activity"/>
    <property type="evidence" value="ECO:0007669"/>
    <property type="project" value="InterPro"/>
</dbReference>
<accession>A0A5B1CH08</accession>
<dbReference type="Gene3D" id="3.30.420.40">
    <property type="match status" value="1"/>
</dbReference>
<dbReference type="InterPro" id="IPR043129">
    <property type="entry name" value="ATPase_NBD"/>
</dbReference>
<protein>
    <submittedName>
        <fullName evidence="2">Hydantoinase/oxoprolinase</fullName>
    </submittedName>
</protein>
<keyword evidence="3" id="KW-1185">Reference proteome</keyword>
<dbReference type="InterPro" id="IPR002821">
    <property type="entry name" value="Hydantoinase_A"/>
</dbReference>
<name>A0A5B1CH08_9BACT</name>
<dbReference type="OrthoDB" id="1792672at2"/>
<dbReference type="SUPFAM" id="SSF53067">
    <property type="entry name" value="Actin-like ATPase domain"/>
    <property type="match status" value="1"/>
</dbReference>
<dbReference type="Gene3D" id="3.30.420.190">
    <property type="entry name" value="conserved archaeal protein q6m145"/>
    <property type="match status" value="1"/>
</dbReference>
<reference evidence="2 3" key="1">
    <citation type="submission" date="2019-08" db="EMBL/GenBank/DDBJ databases">
        <title>Deep-cultivation of Planctomycetes and their phenomic and genomic characterization uncovers novel biology.</title>
        <authorList>
            <person name="Wiegand S."/>
            <person name="Jogler M."/>
            <person name="Boedeker C."/>
            <person name="Pinto D."/>
            <person name="Vollmers J."/>
            <person name="Rivas-Marin E."/>
            <person name="Kohn T."/>
            <person name="Peeters S.H."/>
            <person name="Heuer A."/>
            <person name="Rast P."/>
            <person name="Oberbeckmann S."/>
            <person name="Bunk B."/>
            <person name="Jeske O."/>
            <person name="Meyerdierks A."/>
            <person name="Storesund J.E."/>
            <person name="Kallscheuer N."/>
            <person name="Luecker S."/>
            <person name="Lage O.M."/>
            <person name="Pohl T."/>
            <person name="Merkel B.J."/>
            <person name="Hornburger P."/>
            <person name="Mueller R.-W."/>
            <person name="Bruemmer F."/>
            <person name="Labrenz M."/>
            <person name="Spormann A.M."/>
            <person name="Op Den Camp H."/>
            <person name="Overmann J."/>
            <person name="Amann R."/>
            <person name="Jetten M.S.M."/>
            <person name="Mascher T."/>
            <person name="Medema M.H."/>
            <person name="Devos D.P."/>
            <person name="Kaster A.-K."/>
            <person name="Ovreas L."/>
            <person name="Rohde M."/>
            <person name="Galperin M.Y."/>
            <person name="Jogler C."/>
        </authorList>
    </citation>
    <scope>NUCLEOTIDE SEQUENCE [LARGE SCALE GENOMIC DNA]</scope>
    <source>
        <strain evidence="2 3">LF1</strain>
    </source>
</reference>
<dbReference type="Proteomes" id="UP000322699">
    <property type="component" value="Unassembled WGS sequence"/>
</dbReference>
<dbReference type="Pfam" id="PF01968">
    <property type="entry name" value="Hydantoinase_A"/>
    <property type="match status" value="1"/>
</dbReference>
<organism evidence="2 3">
    <name type="scientific">Rubripirellula obstinata</name>
    <dbReference type="NCBI Taxonomy" id="406547"/>
    <lineage>
        <taxon>Bacteria</taxon>
        <taxon>Pseudomonadati</taxon>
        <taxon>Planctomycetota</taxon>
        <taxon>Planctomycetia</taxon>
        <taxon>Pirellulales</taxon>
        <taxon>Pirellulaceae</taxon>
        <taxon>Rubripirellula</taxon>
    </lineage>
</organism>